<feature type="domain" description="EF-hand" evidence="18">
    <location>
        <begin position="495"/>
        <end position="530"/>
    </location>
</feature>
<dbReference type="InterPro" id="IPR011009">
    <property type="entry name" value="Kinase-like_dom_sf"/>
</dbReference>
<dbReference type="FunFam" id="3.30.200.20:FF:000315">
    <property type="entry name" value="Calcium-dependent protein kinase 3"/>
    <property type="match status" value="1"/>
</dbReference>
<reference evidence="20" key="1">
    <citation type="journal article" date="2006" name="PLoS Biol.">
        <title>Macronuclear genome sequence of the ciliate Tetrahymena thermophila, a model eukaryote.</title>
        <authorList>
            <person name="Eisen J.A."/>
            <person name="Coyne R.S."/>
            <person name="Wu M."/>
            <person name="Wu D."/>
            <person name="Thiagarajan M."/>
            <person name="Wortman J.R."/>
            <person name="Badger J.H."/>
            <person name="Ren Q."/>
            <person name="Amedeo P."/>
            <person name="Jones K.M."/>
            <person name="Tallon L.J."/>
            <person name="Delcher A.L."/>
            <person name="Salzberg S.L."/>
            <person name="Silva J.C."/>
            <person name="Haas B.J."/>
            <person name="Majoros W.H."/>
            <person name="Farzad M."/>
            <person name="Carlton J.M."/>
            <person name="Smith R.K. Jr."/>
            <person name="Garg J."/>
            <person name="Pearlman R.E."/>
            <person name="Karrer K.M."/>
            <person name="Sun L."/>
            <person name="Manning G."/>
            <person name="Elde N.C."/>
            <person name="Turkewitz A.P."/>
            <person name="Asai D.J."/>
            <person name="Wilkes D.E."/>
            <person name="Wang Y."/>
            <person name="Cai H."/>
            <person name="Collins K."/>
            <person name="Stewart B.A."/>
            <person name="Lee S.R."/>
            <person name="Wilamowska K."/>
            <person name="Weinberg Z."/>
            <person name="Ruzzo W.L."/>
            <person name="Wloga D."/>
            <person name="Gaertig J."/>
            <person name="Frankel J."/>
            <person name="Tsao C.-C."/>
            <person name="Gorovsky M.A."/>
            <person name="Keeling P.J."/>
            <person name="Waller R.F."/>
            <person name="Patron N.J."/>
            <person name="Cherry J.M."/>
            <person name="Stover N.A."/>
            <person name="Krieger C.J."/>
            <person name="del Toro C."/>
            <person name="Ryder H.F."/>
            <person name="Williamson S.C."/>
            <person name="Barbeau R.A."/>
            <person name="Hamilton E.P."/>
            <person name="Orias E."/>
        </authorList>
    </citation>
    <scope>NUCLEOTIDE SEQUENCE [LARGE SCALE GENOMIC DNA]</scope>
    <source>
        <strain evidence="20">SB210</strain>
    </source>
</reference>
<keyword evidence="11 15" id="KW-0067">ATP-binding</keyword>
<proteinExistence type="inferred from homology"/>
<dbReference type="AlphaFoldDB" id="I7LTM8"/>
<dbReference type="PROSITE" id="PS00107">
    <property type="entry name" value="PROTEIN_KINASE_ATP"/>
    <property type="match status" value="1"/>
</dbReference>
<dbReference type="PROSITE" id="PS00108">
    <property type="entry name" value="PROTEIN_KINASE_ST"/>
    <property type="match status" value="1"/>
</dbReference>
<organism evidence="19 20">
    <name type="scientific">Tetrahymena thermophila (strain SB210)</name>
    <dbReference type="NCBI Taxonomy" id="312017"/>
    <lineage>
        <taxon>Eukaryota</taxon>
        <taxon>Sar</taxon>
        <taxon>Alveolata</taxon>
        <taxon>Ciliophora</taxon>
        <taxon>Intramacronucleata</taxon>
        <taxon>Oligohymenophorea</taxon>
        <taxon>Hymenostomatida</taxon>
        <taxon>Tetrahymenina</taxon>
        <taxon>Tetrahymenidae</taxon>
        <taxon>Tetrahymena</taxon>
    </lineage>
</organism>
<keyword evidence="6" id="KW-0479">Metal-binding</keyword>
<dbReference type="SUPFAM" id="SSF47473">
    <property type="entry name" value="EF-hand"/>
    <property type="match status" value="1"/>
</dbReference>
<dbReference type="PROSITE" id="PS00018">
    <property type="entry name" value="EF_HAND_1"/>
    <property type="match status" value="3"/>
</dbReference>
<dbReference type="InterPro" id="IPR002048">
    <property type="entry name" value="EF_hand_dom"/>
</dbReference>
<dbReference type="PROSITE" id="PS50011">
    <property type="entry name" value="PROTEIN_KINASE_DOM"/>
    <property type="match status" value="1"/>
</dbReference>
<keyword evidence="20" id="KW-1185">Reference proteome</keyword>
<dbReference type="EC" id="2.7.11.1" evidence="3"/>
<evidence type="ECO:0000256" key="7">
    <source>
        <dbReference type="ARBA" id="ARBA00022737"/>
    </source>
</evidence>
<comment type="cofactor">
    <cofactor evidence="1">
        <name>Mg(2+)</name>
        <dbReference type="ChEBI" id="CHEBI:18420"/>
    </cofactor>
</comment>
<evidence type="ECO:0000256" key="16">
    <source>
        <dbReference type="SAM" id="MobiDB-lite"/>
    </source>
</evidence>
<name>I7LTM8_TETTS</name>
<feature type="compositionally biased region" description="Polar residues" evidence="16">
    <location>
        <begin position="70"/>
        <end position="86"/>
    </location>
</feature>
<evidence type="ECO:0000256" key="12">
    <source>
        <dbReference type="ARBA" id="ARBA00024334"/>
    </source>
</evidence>
<keyword evidence="8 15" id="KW-0547">Nucleotide-binding</keyword>
<dbReference type="PROSITE" id="PS50222">
    <property type="entry name" value="EF_HAND_2"/>
    <property type="match status" value="3"/>
</dbReference>
<dbReference type="OMA" id="ICNSAKD"/>
<dbReference type="CDD" id="cd00051">
    <property type="entry name" value="EFh"/>
    <property type="match status" value="1"/>
</dbReference>
<evidence type="ECO:0000256" key="11">
    <source>
        <dbReference type="ARBA" id="ARBA00022840"/>
    </source>
</evidence>
<dbReference type="GO" id="GO:0005509">
    <property type="term" value="F:calcium ion binding"/>
    <property type="evidence" value="ECO:0007669"/>
    <property type="project" value="InterPro"/>
</dbReference>
<evidence type="ECO:0000256" key="6">
    <source>
        <dbReference type="ARBA" id="ARBA00022723"/>
    </source>
</evidence>
<dbReference type="Pfam" id="PF13499">
    <property type="entry name" value="EF-hand_7"/>
    <property type="match status" value="2"/>
</dbReference>
<dbReference type="InterPro" id="IPR018247">
    <property type="entry name" value="EF_Hand_1_Ca_BS"/>
</dbReference>
<evidence type="ECO:0000256" key="5">
    <source>
        <dbReference type="ARBA" id="ARBA00022679"/>
    </source>
</evidence>
<evidence type="ECO:0000259" key="18">
    <source>
        <dbReference type="PROSITE" id="PS50222"/>
    </source>
</evidence>
<comment type="subunit">
    <text evidence="2">Monomer.</text>
</comment>
<dbReference type="InParanoid" id="I7LTM8"/>
<keyword evidence="9 19" id="KW-0418">Kinase</keyword>
<feature type="domain" description="EF-hand" evidence="18">
    <location>
        <begin position="403"/>
        <end position="438"/>
    </location>
</feature>
<dbReference type="GeneID" id="7837549"/>
<dbReference type="Gene3D" id="1.10.238.10">
    <property type="entry name" value="EF-hand"/>
    <property type="match status" value="2"/>
</dbReference>
<keyword evidence="10" id="KW-0106">Calcium</keyword>
<dbReference type="GO" id="GO:0005524">
    <property type="term" value="F:ATP binding"/>
    <property type="evidence" value="ECO:0007669"/>
    <property type="project" value="UniProtKB-UniRule"/>
</dbReference>
<keyword evidence="4" id="KW-0723">Serine/threonine-protein kinase</keyword>
<dbReference type="SUPFAM" id="SSF56112">
    <property type="entry name" value="Protein kinase-like (PK-like)"/>
    <property type="match status" value="1"/>
</dbReference>
<dbReference type="InterPro" id="IPR017441">
    <property type="entry name" value="Protein_kinase_ATP_BS"/>
</dbReference>
<keyword evidence="7" id="KW-0677">Repeat</keyword>
<dbReference type="FunFam" id="1.10.510.10:FF:000571">
    <property type="entry name" value="Maternal embryonic leucine zipper kinase"/>
    <property type="match status" value="1"/>
</dbReference>
<evidence type="ECO:0000313" key="20">
    <source>
        <dbReference type="Proteomes" id="UP000009168"/>
    </source>
</evidence>
<evidence type="ECO:0000256" key="14">
    <source>
        <dbReference type="ARBA" id="ARBA00048679"/>
    </source>
</evidence>
<evidence type="ECO:0000256" key="15">
    <source>
        <dbReference type="PROSITE-ProRule" id="PRU10141"/>
    </source>
</evidence>
<evidence type="ECO:0000259" key="17">
    <source>
        <dbReference type="PROSITE" id="PS50011"/>
    </source>
</evidence>
<protein>
    <recommendedName>
        <fullName evidence="3">non-specific serine/threonine protein kinase</fullName>
        <ecNumber evidence="3">2.7.11.1</ecNumber>
    </recommendedName>
</protein>
<dbReference type="KEGG" id="tet:TTHERM_00442830"/>
<dbReference type="InterPro" id="IPR000719">
    <property type="entry name" value="Prot_kinase_dom"/>
</dbReference>
<feature type="domain" description="EF-hand" evidence="18">
    <location>
        <begin position="531"/>
        <end position="566"/>
    </location>
</feature>
<dbReference type="OrthoDB" id="289693at2759"/>
<feature type="binding site" evidence="15">
    <location>
        <position position="126"/>
    </location>
    <ligand>
        <name>ATP</name>
        <dbReference type="ChEBI" id="CHEBI:30616"/>
    </ligand>
</feature>
<keyword evidence="5" id="KW-0808">Transferase</keyword>
<dbReference type="FunFam" id="1.10.238.10:FF:000003">
    <property type="entry name" value="Calmodulin A"/>
    <property type="match status" value="1"/>
</dbReference>
<evidence type="ECO:0000256" key="9">
    <source>
        <dbReference type="ARBA" id="ARBA00022777"/>
    </source>
</evidence>
<dbReference type="CDD" id="cd05117">
    <property type="entry name" value="STKc_CAMK"/>
    <property type="match status" value="1"/>
</dbReference>
<dbReference type="SMART" id="SM00220">
    <property type="entry name" value="S_TKc"/>
    <property type="match status" value="1"/>
</dbReference>
<dbReference type="HOGENOM" id="CLU_000288_37_4_1"/>
<evidence type="ECO:0000256" key="4">
    <source>
        <dbReference type="ARBA" id="ARBA00022527"/>
    </source>
</evidence>
<evidence type="ECO:0000256" key="8">
    <source>
        <dbReference type="ARBA" id="ARBA00022741"/>
    </source>
</evidence>
<dbReference type="GO" id="GO:0004674">
    <property type="term" value="F:protein serine/threonine kinase activity"/>
    <property type="evidence" value="ECO:0007669"/>
    <property type="project" value="UniProtKB-KW"/>
</dbReference>
<evidence type="ECO:0000256" key="13">
    <source>
        <dbReference type="ARBA" id="ARBA00047899"/>
    </source>
</evidence>
<dbReference type="EMBL" id="GG662665">
    <property type="protein sequence ID" value="EAR85533.1"/>
    <property type="molecule type" value="Genomic_DNA"/>
</dbReference>
<feature type="domain" description="Protein kinase" evidence="17">
    <location>
        <begin position="94"/>
        <end position="353"/>
    </location>
</feature>
<dbReference type="InterPro" id="IPR011992">
    <property type="entry name" value="EF-hand-dom_pair"/>
</dbReference>
<dbReference type="RefSeq" id="XP_001033196.1">
    <property type="nucleotide sequence ID" value="XM_001033196.3"/>
</dbReference>
<comment type="catalytic activity">
    <reaction evidence="14">
        <text>L-seryl-[protein] + ATP = O-phospho-L-seryl-[protein] + ADP + H(+)</text>
        <dbReference type="Rhea" id="RHEA:17989"/>
        <dbReference type="Rhea" id="RHEA-COMP:9863"/>
        <dbReference type="Rhea" id="RHEA-COMP:11604"/>
        <dbReference type="ChEBI" id="CHEBI:15378"/>
        <dbReference type="ChEBI" id="CHEBI:29999"/>
        <dbReference type="ChEBI" id="CHEBI:30616"/>
        <dbReference type="ChEBI" id="CHEBI:83421"/>
        <dbReference type="ChEBI" id="CHEBI:456216"/>
        <dbReference type="EC" id="2.7.11.1"/>
    </reaction>
</comment>
<gene>
    <name evidence="19" type="ORF">TTHERM_00442830</name>
</gene>
<dbReference type="Proteomes" id="UP000009168">
    <property type="component" value="Unassembled WGS sequence"/>
</dbReference>
<comment type="similarity">
    <text evidence="12">Belongs to the protein kinase superfamily. Ser/Thr protein kinase family. CDPK subfamily.</text>
</comment>
<dbReference type="SMART" id="SM00054">
    <property type="entry name" value="EFh"/>
    <property type="match status" value="3"/>
</dbReference>
<accession>I7LTM8</accession>
<evidence type="ECO:0000256" key="10">
    <source>
        <dbReference type="ARBA" id="ARBA00022837"/>
    </source>
</evidence>
<sequence>MGNCTHKPNINKKNLKLQTKYQVNNKIKSDSDIFEDVTPDRKPQNLTIIPKKSQFKLKPVKQNLEEPLPSNITKSSENQMEKTTSSRQNIYDNYKMIKLIGKGSFGKVRLATNVNGKEFAVKSILKADAGERYYLLRRELDIMKKVDHPNLVKFYETYHDDKYLHIVMEFVQGKELSQYCQERFEVNRKFTESEVAFIVRKLLSALSHMHNLGIIHRDIKLENIMINESNLDVKILDFGLSRDFSQSQASILQSIVGTPLYVAPEVINEQPYDQKSDSWSMGVLMYYLISGSHPFEASNIKELFKNICSANFNFRSSAWSGISKSAKVLITQFLNLDPKSRISCEEALQSDWFSVYLKNQINYKSRNMKKCLSKIQNFISFQNSFKFKQEIIRLMFNTQTQTDEIQKLKIAFETIDTDDNGYISAEELFKATQQLNIPITQKQIYALFQEINCHKINNAFKISQEIDVNQDENKQQNYIHYSDFIYASINLSKELDQEKINQLFSHFDKDGDNFISPQDLEDTFAQEGRKLPEQSIRQMIEEVDVDGDGKISQQEFLQLVQQEIEIFQKTRTSFTNLEI</sequence>
<evidence type="ECO:0000313" key="19">
    <source>
        <dbReference type="EMBL" id="EAR85533.1"/>
    </source>
</evidence>
<dbReference type="InterPro" id="IPR008271">
    <property type="entry name" value="Ser/Thr_kinase_AS"/>
</dbReference>
<evidence type="ECO:0000256" key="3">
    <source>
        <dbReference type="ARBA" id="ARBA00012513"/>
    </source>
</evidence>
<dbReference type="Gene3D" id="1.10.510.10">
    <property type="entry name" value="Transferase(Phosphotransferase) domain 1"/>
    <property type="match status" value="1"/>
</dbReference>
<evidence type="ECO:0000256" key="1">
    <source>
        <dbReference type="ARBA" id="ARBA00001946"/>
    </source>
</evidence>
<feature type="region of interest" description="Disordered" evidence="16">
    <location>
        <begin position="66"/>
        <end position="86"/>
    </location>
</feature>
<dbReference type="Gene3D" id="3.30.200.20">
    <property type="entry name" value="Phosphorylase Kinase, domain 1"/>
    <property type="match status" value="1"/>
</dbReference>
<dbReference type="PANTHER" id="PTHR24349">
    <property type="entry name" value="SERINE/THREONINE-PROTEIN KINASE"/>
    <property type="match status" value="1"/>
</dbReference>
<dbReference type="InterPro" id="IPR050205">
    <property type="entry name" value="CDPK_Ser/Thr_kinases"/>
</dbReference>
<evidence type="ECO:0000256" key="2">
    <source>
        <dbReference type="ARBA" id="ARBA00011245"/>
    </source>
</evidence>
<comment type="catalytic activity">
    <reaction evidence="13">
        <text>L-threonyl-[protein] + ATP = O-phospho-L-threonyl-[protein] + ADP + H(+)</text>
        <dbReference type="Rhea" id="RHEA:46608"/>
        <dbReference type="Rhea" id="RHEA-COMP:11060"/>
        <dbReference type="Rhea" id="RHEA-COMP:11605"/>
        <dbReference type="ChEBI" id="CHEBI:15378"/>
        <dbReference type="ChEBI" id="CHEBI:30013"/>
        <dbReference type="ChEBI" id="CHEBI:30616"/>
        <dbReference type="ChEBI" id="CHEBI:61977"/>
        <dbReference type="ChEBI" id="CHEBI:456216"/>
        <dbReference type="EC" id="2.7.11.1"/>
    </reaction>
</comment>
<dbReference type="eggNOG" id="KOG0032">
    <property type="taxonomic scope" value="Eukaryota"/>
</dbReference>
<dbReference type="Pfam" id="PF00069">
    <property type="entry name" value="Pkinase"/>
    <property type="match status" value="1"/>
</dbReference>